<sequence length="133" mass="15415">MNHVKAIVIIGLSFFSLSCNKEREKLEGWWAIDEITMNGQDRRLDLSINTLTFENDGSCRLPKLLFAGKKEGEWKLEKVKGELFLTITSEQNAVAGIYQVIFFNDPKKKLYRMSLQSDNIQMVCSKMLQTYRE</sequence>
<keyword evidence="2" id="KW-1185">Reference proteome</keyword>
<organism evidence="1 2">
    <name type="scientific">Chitinophaga eiseniae</name>
    <dbReference type="NCBI Taxonomy" id="634771"/>
    <lineage>
        <taxon>Bacteria</taxon>
        <taxon>Pseudomonadati</taxon>
        <taxon>Bacteroidota</taxon>
        <taxon>Chitinophagia</taxon>
        <taxon>Chitinophagales</taxon>
        <taxon>Chitinophagaceae</taxon>
        <taxon>Chitinophaga</taxon>
    </lineage>
</organism>
<name>A0A1T4SYP5_9BACT</name>
<evidence type="ECO:0000313" key="2">
    <source>
        <dbReference type="Proteomes" id="UP000190367"/>
    </source>
</evidence>
<protein>
    <recommendedName>
        <fullName evidence="3">Lipocalin-like domain-containing protein</fullName>
    </recommendedName>
</protein>
<evidence type="ECO:0008006" key="3">
    <source>
        <dbReference type="Google" id="ProtNLM"/>
    </source>
</evidence>
<evidence type="ECO:0000313" key="1">
    <source>
        <dbReference type="EMBL" id="SKA33242.1"/>
    </source>
</evidence>
<dbReference type="AlphaFoldDB" id="A0A1T4SYP5"/>
<proteinExistence type="predicted"/>
<dbReference type="EMBL" id="FUWZ01000003">
    <property type="protein sequence ID" value="SKA33242.1"/>
    <property type="molecule type" value="Genomic_DNA"/>
</dbReference>
<gene>
    <name evidence="1" type="ORF">SAMN04488128_103796</name>
</gene>
<dbReference type="RefSeq" id="WP_078671123.1">
    <property type="nucleotide sequence ID" value="NZ_FUWZ01000003.1"/>
</dbReference>
<reference evidence="2" key="1">
    <citation type="submission" date="2017-02" db="EMBL/GenBank/DDBJ databases">
        <authorList>
            <person name="Varghese N."/>
            <person name="Submissions S."/>
        </authorList>
    </citation>
    <scope>NUCLEOTIDE SEQUENCE [LARGE SCALE GENOMIC DNA]</scope>
    <source>
        <strain evidence="2">DSM 22224</strain>
    </source>
</reference>
<dbReference type="OrthoDB" id="1143855at2"/>
<accession>A0A1T4SYP5</accession>
<dbReference type="PROSITE" id="PS51257">
    <property type="entry name" value="PROKAR_LIPOPROTEIN"/>
    <property type="match status" value="1"/>
</dbReference>
<dbReference type="Proteomes" id="UP000190367">
    <property type="component" value="Unassembled WGS sequence"/>
</dbReference>